<feature type="transmembrane region" description="Helical" evidence="1">
    <location>
        <begin position="54"/>
        <end position="76"/>
    </location>
</feature>
<dbReference type="AlphaFoldDB" id="A0AAW1HB98"/>
<protein>
    <submittedName>
        <fullName evidence="2">Uncharacterized protein</fullName>
    </submittedName>
</protein>
<keyword evidence="1" id="KW-0812">Transmembrane</keyword>
<proteinExistence type="predicted"/>
<dbReference type="EMBL" id="JBDFQZ010000012">
    <property type="protein sequence ID" value="KAK9673316.1"/>
    <property type="molecule type" value="Genomic_DNA"/>
</dbReference>
<evidence type="ECO:0000313" key="3">
    <source>
        <dbReference type="Proteomes" id="UP001443914"/>
    </source>
</evidence>
<comment type="caution">
    <text evidence="2">The sequence shown here is derived from an EMBL/GenBank/DDBJ whole genome shotgun (WGS) entry which is preliminary data.</text>
</comment>
<organism evidence="2 3">
    <name type="scientific">Saponaria officinalis</name>
    <name type="common">Common soapwort</name>
    <name type="synonym">Lychnis saponaria</name>
    <dbReference type="NCBI Taxonomy" id="3572"/>
    <lineage>
        <taxon>Eukaryota</taxon>
        <taxon>Viridiplantae</taxon>
        <taxon>Streptophyta</taxon>
        <taxon>Embryophyta</taxon>
        <taxon>Tracheophyta</taxon>
        <taxon>Spermatophyta</taxon>
        <taxon>Magnoliopsida</taxon>
        <taxon>eudicotyledons</taxon>
        <taxon>Gunneridae</taxon>
        <taxon>Pentapetalae</taxon>
        <taxon>Caryophyllales</taxon>
        <taxon>Caryophyllaceae</taxon>
        <taxon>Caryophylleae</taxon>
        <taxon>Saponaria</taxon>
    </lineage>
</organism>
<accession>A0AAW1HB98</accession>
<evidence type="ECO:0000313" key="2">
    <source>
        <dbReference type="EMBL" id="KAK9673316.1"/>
    </source>
</evidence>
<keyword evidence="1" id="KW-0472">Membrane</keyword>
<dbReference type="PANTHER" id="PTHR36784">
    <property type="entry name" value="HISTONE-LYSINE N-METHYLTRANSFERASE"/>
    <property type="match status" value="1"/>
</dbReference>
<name>A0AAW1HB98_SAPOF</name>
<gene>
    <name evidence="2" type="ORF">RND81_12G160100</name>
</gene>
<keyword evidence="1" id="KW-1133">Transmembrane helix</keyword>
<evidence type="ECO:0000256" key="1">
    <source>
        <dbReference type="SAM" id="Phobius"/>
    </source>
</evidence>
<reference evidence="2" key="1">
    <citation type="submission" date="2024-03" db="EMBL/GenBank/DDBJ databases">
        <title>WGS assembly of Saponaria officinalis var. Norfolk2.</title>
        <authorList>
            <person name="Jenkins J."/>
            <person name="Shu S."/>
            <person name="Grimwood J."/>
            <person name="Barry K."/>
            <person name="Goodstein D."/>
            <person name="Schmutz J."/>
            <person name="Leebens-Mack J."/>
            <person name="Osbourn A."/>
        </authorList>
    </citation>
    <scope>NUCLEOTIDE SEQUENCE [LARGE SCALE GENOMIC DNA]</scope>
    <source>
        <strain evidence="2">JIC</strain>
    </source>
</reference>
<feature type="transmembrane region" description="Helical" evidence="1">
    <location>
        <begin position="128"/>
        <end position="145"/>
    </location>
</feature>
<sequence>MKKLARKLNKSLQNQSNDDNLSLPTVDDARPIDTQEQEELVRSLEKLNAQQSRLWRTVFAVLMSCYIAFLLFSIYHQTAHPWELRYRAYFMEDIDSWLLILSDWLAIVACSTAILGLTQSSEHHRRRIWYSFAVGVIIAVFWLYYMLRMPKFRWDVIWLPFGPLSGTGLCLYVDHLLNESSLEVRKLRSYMYAYKAM</sequence>
<keyword evidence="3" id="KW-1185">Reference proteome</keyword>
<feature type="transmembrane region" description="Helical" evidence="1">
    <location>
        <begin position="96"/>
        <end position="116"/>
    </location>
</feature>
<dbReference type="PANTHER" id="PTHR36784:SF1">
    <property type="entry name" value="HISTONE-LYSINE N-METHYLTRANSFERASE"/>
    <property type="match status" value="1"/>
</dbReference>
<feature type="transmembrane region" description="Helical" evidence="1">
    <location>
        <begin position="157"/>
        <end position="177"/>
    </location>
</feature>
<dbReference type="Proteomes" id="UP001443914">
    <property type="component" value="Unassembled WGS sequence"/>
</dbReference>